<organism evidence="3 4">
    <name type="scientific">Lysobacter enzymogenes</name>
    <dbReference type="NCBI Taxonomy" id="69"/>
    <lineage>
        <taxon>Bacteria</taxon>
        <taxon>Pseudomonadati</taxon>
        <taxon>Pseudomonadota</taxon>
        <taxon>Gammaproteobacteria</taxon>
        <taxon>Lysobacterales</taxon>
        <taxon>Lysobacteraceae</taxon>
        <taxon>Lysobacter</taxon>
    </lineage>
</organism>
<dbReference type="PANTHER" id="PTHR43619:SF2">
    <property type="entry name" value="S-ADENOSYL-L-METHIONINE-DEPENDENT METHYLTRANSFERASES SUPERFAMILY PROTEIN"/>
    <property type="match status" value="1"/>
</dbReference>
<dbReference type="Proteomes" id="UP000275910">
    <property type="component" value="Unassembled WGS sequence"/>
</dbReference>
<dbReference type="AlphaFoldDB" id="A0A3N2RK58"/>
<dbReference type="GO" id="GO:0008168">
    <property type="term" value="F:methyltransferase activity"/>
    <property type="evidence" value="ECO:0007669"/>
    <property type="project" value="UniProtKB-KW"/>
</dbReference>
<sequence>MEPSMRLEGSQETLLITLYAKAMDNRAAHPVLHDRLADDLVRRIDYDFERFGLGPLDIRGLALRSLAIDRWTRAALQSRADTLVLHLACGLDSRIYRVDPALDVDWLDIDFPAVIQLRRELLPQRLGLYRTLATNVMEPDWIGRLDRDRPVLVIAEGLFPYLDEWRARELVRRLVEHFPQGGQLLCDVYNRLALRLLRHARMIRATDARIGDWGREGASGVEAWHPRLQLVDEARYTSLPEMAALPRTQRWAIGLYERSRWLRELGRVVRYRF</sequence>
<dbReference type="GO" id="GO:0032259">
    <property type="term" value="P:methylation"/>
    <property type="evidence" value="ECO:0007669"/>
    <property type="project" value="UniProtKB-KW"/>
</dbReference>
<name>A0A3N2RK58_LYSEN</name>
<dbReference type="InterPro" id="IPR007213">
    <property type="entry name" value="Ppm1/Ppm2/Tcmp"/>
</dbReference>
<dbReference type="EMBL" id="RCTY01000019">
    <property type="protein sequence ID" value="ROU07837.1"/>
    <property type="molecule type" value="Genomic_DNA"/>
</dbReference>
<keyword evidence="2 3" id="KW-0808">Transferase</keyword>
<dbReference type="Gene3D" id="3.40.50.150">
    <property type="entry name" value="Vaccinia Virus protein VP39"/>
    <property type="match status" value="1"/>
</dbReference>
<evidence type="ECO:0000313" key="4">
    <source>
        <dbReference type="Proteomes" id="UP000275910"/>
    </source>
</evidence>
<proteinExistence type="predicted"/>
<comment type="caution">
    <text evidence="3">The sequence shown here is derived from an EMBL/GenBank/DDBJ whole genome shotgun (WGS) entry which is preliminary data.</text>
</comment>
<gene>
    <name evidence="3" type="ORF">D9T17_06435</name>
</gene>
<accession>A0A3N2RK58</accession>
<dbReference type="Pfam" id="PF04072">
    <property type="entry name" value="LCM"/>
    <property type="match status" value="1"/>
</dbReference>
<reference evidence="3 4" key="1">
    <citation type="submission" date="2018-10" db="EMBL/GenBank/DDBJ databases">
        <title>The genome of Lysobacter enzymogenes OH11.</title>
        <authorList>
            <person name="Liu F."/>
            <person name="Zhao Y."/>
            <person name="Qian G."/>
            <person name="Chen Y."/>
            <person name="Xu H."/>
        </authorList>
    </citation>
    <scope>NUCLEOTIDE SEQUENCE [LARGE SCALE GENOMIC DNA]</scope>
    <source>
        <strain evidence="3 4">OH11</strain>
    </source>
</reference>
<dbReference type="SUPFAM" id="SSF53335">
    <property type="entry name" value="S-adenosyl-L-methionine-dependent methyltransferases"/>
    <property type="match status" value="1"/>
</dbReference>
<dbReference type="PIRSF" id="PIRSF028177">
    <property type="entry name" value="Polyketide_synth_Omtfrase_TcmP"/>
    <property type="match status" value="1"/>
</dbReference>
<protein>
    <submittedName>
        <fullName evidence="3">Class I SAM-dependent methyltransferase</fullName>
    </submittedName>
</protein>
<dbReference type="InterPro" id="IPR029063">
    <property type="entry name" value="SAM-dependent_MTases_sf"/>
</dbReference>
<evidence type="ECO:0000313" key="3">
    <source>
        <dbReference type="EMBL" id="ROU07837.1"/>
    </source>
</evidence>
<dbReference type="PANTHER" id="PTHR43619">
    <property type="entry name" value="S-ADENOSYL-L-METHIONINE-DEPENDENT METHYLTRANSFERASE YKTD-RELATED"/>
    <property type="match status" value="1"/>
</dbReference>
<dbReference type="InterPro" id="IPR016874">
    <property type="entry name" value="TcmP-like"/>
</dbReference>
<evidence type="ECO:0000256" key="1">
    <source>
        <dbReference type="ARBA" id="ARBA00022603"/>
    </source>
</evidence>
<evidence type="ECO:0000256" key="2">
    <source>
        <dbReference type="ARBA" id="ARBA00022679"/>
    </source>
</evidence>
<keyword evidence="1 3" id="KW-0489">Methyltransferase</keyword>